<evidence type="ECO:0008006" key="3">
    <source>
        <dbReference type="Google" id="ProtNLM"/>
    </source>
</evidence>
<proteinExistence type="predicted"/>
<dbReference type="AlphaFoldDB" id="A0A0L0SMJ3"/>
<dbReference type="EMBL" id="GG745342">
    <property type="protein sequence ID" value="KNE63594.1"/>
    <property type="molecule type" value="Genomic_DNA"/>
</dbReference>
<dbReference type="Proteomes" id="UP000054350">
    <property type="component" value="Unassembled WGS sequence"/>
</dbReference>
<protein>
    <recommendedName>
        <fullName evidence="3">Adhesin domain-containing protein</fullName>
    </recommendedName>
</protein>
<evidence type="ECO:0000313" key="2">
    <source>
        <dbReference type="Proteomes" id="UP000054350"/>
    </source>
</evidence>
<accession>A0A0L0SMJ3</accession>
<dbReference type="VEuPathDB" id="FungiDB:AMAG_08700"/>
<name>A0A0L0SMJ3_ALLM3</name>
<sequence>MGAAASTELGPSAAPAILQSRRRIKPHRLLHDKIEHGTHGDVASLSVRVVHDDDDLSHGAALSPDVLALRDRHCAGLVLLRAMSPAAATTSSSADCPPANASATTSFDAANRMSAASMYSVSSATSSTSSRSTSFWPVWPAPGDPFPAASIPTFEDRANAEFARDPNDLAASPGRTAWHVRIRSNAKRLVVGARVTVEYLEDAQHLTLIVAIPSDPARLPAAKVKTWIDVVVDLPVADPTDPAAALATAAVRLDTLTVAADRGVHVASIVPDLHAHHMHWVTAAGTIAAAGAHVSADDLTWRTTAGGNIVAAAGGTGPAIQVARRATFETTAAGEISVHRLVADTRGSTIAVTTNEGSIAIGELDAPHAAADVQVRRTGTVRVSGVVRARSLAVTTSHGEISLSGPELAVADNLAVVARDFGSISIAGAAIVGGACILQAGRGGITCADTLSAGGSTMTLAANGGDVACRRDVRAQGTLAVAVRGGASLVVAGAVHAHDVDVTVDAPGAIDAALVRASGDLVLSTTTASEDAGARLPPLPPPGAGKKSAPAGAIVVGAVSARSATLNAVGPIRSVATATAAGTPIPAMMVAQSVVVARSAVAIRVAAVEAGCRVDLAAQTIDASKVAVGDPLDGSGPRKVASVKSAKTRWTLAVPVAEARPDEGTAKLETAGAVCA</sequence>
<gene>
    <name evidence="1" type="ORF">AMAG_08700</name>
</gene>
<reference evidence="2" key="2">
    <citation type="submission" date="2009-11" db="EMBL/GenBank/DDBJ databases">
        <title>The Genome Sequence of Allomyces macrogynus strain ATCC 38327.</title>
        <authorList>
            <consortium name="The Broad Institute Genome Sequencing Platform"/>
            <person name="Russ C."/>
            <person name="Cuomo C."/>
            <person name="Shea T."/>
            <person name="Young S.K."/>
            <person name="Zeng Q."/>
            <person name="Koehrsen M."/>
            <person name="Haas B."/>
            <person name="Borodovsky M."/>
            <person name="Guigo R."/>
            <person name="Alvarado L."/>
            <person name="Berlin A."/>
            <person name="Borenstein D."/>
            <person name="Chen Z."/>
            <person name="Engels R."/>
            <person name="Freedman E."/>
            <person name="Gellesch M."/>
            <person name="Goldberg J."/>
            <person name="Griggs A."/>
            <person name="Gujja S."/>
            <person name="Heiman D."/>
            <person name="Hepburn T."/>
            <person name="Howarth C."/>
            <person name="Jen D."/>
            <person name="Larson L."/>
            <person name="Lewis B."/>
            <person name="Mehta T."/>
            <person name="Park D."/>
            <person name="Pearson M."/>
            <person name="Roberts A."/>
            <person name="Saif S."/>
            <person name="Shenoy N."/>
            <person name="Sisk P."/>
            <person name="Stolte C."/>
            <person name="Sykes S."/>
            <person name="Walk T."/>
            <person name="White J."/>
            <person name="Yandava C."/>
            <person name="Burger G."/>
            <person name="Gray M.W."/>
            <person name="Holland P.W.H."/>
            <person name="King N."/>
            <person name="Lang F.B.F."/>
            <person name="Roger A.J."/>
            <person name="Ruiz-Trillo I."/>
            <person name="Lander E."/>
            <person name="Nusbaum C."/>
        </authorList>
    </citation>
    <scope>NUCLEOTIDE SEQUENCE [LARGE SCALE GENOMIC DNA]</scope>
    <source>
        <strain evidence="2">ATCC 38327</strain>
    </source>
</reference>
<evidence type="ECO:0000313" key="1">
    <source>
        <dbReference type="EMBL" id="KNE63594.1"/>
    </source>
</evidence>
<reference evidence="1 2" key="1">
    <citation type="submission" date="2009-11" db="EMBL/GenBank/DDBJ databases">
        <title>Annotation of Allomyces macrogynus ATCC 38327.</title>
        <authorList>
            <consortium name="The Broad Institute Genome Sequencing Platform"/>
            <person name="Russ C."/>
            <person name="Cuomo C."/>
            <person name="Burger G."/>
            <person name="Gray M.W."/>
            <person name="Holland P.W.H."/>
            <person name="King N."/>
            <person name="Lang F.B.F."/>
            <person name="Roger A.J."/>
            <person name="Ruiz-Trillo I."/>
            <person name="Young S.K."/>
            <person name="Zeng Q."/>
            <person name="Gargeya S."/>
            <person name="Fitzgerald M."/>
            <person name="Haas B."/>
            <person name="Abouelleil A."/>
            <person name="Alvarado L."/>
            <person name="Arachchi H.M."/>
            <person name="Berlin A."/>
            <person name="Chapman S.B."/>
            <person name="Gearin G."/>
            <person name="Goldberg J."/>
            <person name="Griggs A."/>
            <person name="Gujja S."/>
            <person name="Hansen M."/>
            <person name="Heiman D."/>
            <person name="Howarth C."/>
            <person name="Larimer J."/>
            <person name="Lui A."/>
            <person name="MacDonald P.J.P."/>
            <person name="McCowen C."/>
            <person name="Montmayeur A."/>
            <person name="Murphy C."/>
            <person name="Neiman D."/>
            <person name="Pearson M."/>
            <person name="Priest M."/>
            <person name="Roberts A."/>
            <person name="Saif S."/>
            <person name="Shea T."/>
            <person name="Sisk P."/>
            <person name="Stolte C."/>
            <person name="Sykes S."/>
            <person name="Wortman J."/>
            <person name="Nusbaum C."/>
            <person name="Birren B."/>
        </authorList>
    </citation>
    <scope>NUCLEOTIDE SEQUENCE [LARGE SCALE GENOMIC DNA]</scope>
    <source>
        <strain evidence="1 2">ATCC 38327</strain>
    </source>
</reference>
<organism evidence="1 2">
    <name type="scientific">Allomyces macrogynus (strain ATCC 38327)</name>
    <name type="common">Allomyces javanicus var. macrogynus</name>
    <dbReference type="NCBI Taxonomy" id="578462"/>
    <lineage>
        <taxon>Eukaryota</taxon>
        <taxon>Fungi</taxon>
        <taxon>Fungi incertae sedis</taxon>
        <taxon>Blastocladiomycota</taxon>
        <taxon>Blastocladiomycetes</taxon>
        <taxon>Blastocladiales</taxon>
        <taxon>Blastocladiaceae</taxon>
        <taxon>Allomyces</taxon>
    </lineage>
</organism>
<keyword evidence="2" id="KW-1185">Reference proteome</keyword>